<organism evidence="13 14">
    <name type="scientific">Falsiroseomonas tokyonensis</name>
    <dbReference type="NCBI Taxonomy" id="430521"/>
    <lineage>
        <taxon>Bacteria</taxon>
        <taxon>Pseudomonadati</taxon>
        <taxon>Pseudomonadota</taxon>
        <taxon>Alphaproteobacteria</taxon>
        <taxon>Acetobacterales</taxon>
        <taxon>Roseomonadaceae</taxon>
        <taxon>Falsiroseomonas</taxon>
    </lineage>
</organism>
<accession>A0ABV7C6F3</accession>
<reference evidence="14" key="1">
    <citation type="journal article" date="2019" name="Int. J. Syst. Evol. Microbiol.">
        <title>The Global Catalogue of Microorganisms (GCM) 10K type strain sequencing project: providing services to taxonomists for standard genome sequencing and annotation.</title>
        <authorList>
            <consortium name="The Broad Institute Genomics Platform"/>
            <consortium name="The Broad Institute Genome Sequencing Center for Infectious Disease"/>
            <person name="Wu L."/>
            <person name="Ma J."/>
        </authorList>
    </citation>
    <scope>NUCLEOTIDE SEQUENCE [LARGE SCALE GENOMIC DNA]</scope>
    <source>
        <strain evidence="14">CGMCC 1.16855</strain>
    </source>
</reference>
<evidence type="ECO:0000256" key="2">
    <source>
        <dbReference type="ARBA" id="ARBA00013017"/>
    </source>
</evidence>
<dbReference type="RefSeq" id="WP_216840223.1">
    <property type="nucleotide sequence ID" value="NZ_JAFNJS010000015.1"/>
</dbReference>
<keyword evidence="5" id="KW-0560">Oxidoreductase</keyword>
<dbReference type="PANTHER" id="PTHR42801:SF7">
    <property type="entry name" value="SLL1159 PROTEIN"/>
    <property type="match status" value="1"/>
</dbReference>
<dbReference type="PANTHER" id="PTHR42801">
    <property type="entry name" value="THIOREDOXIN-DEPENDENT PEROXIDE REDUCTASE"/>
    <property type="match status" value="1"/>
</dbReference>
<evidence type="ECO:0000256" key="9">
    <source>
        <dbReference type="ARBA" id="ARBA00038489"/>
    </source>
</evidence>
<evidence type="ECO:0000256" key="4">
    <source>
        <dbReference type="ARBA" id="ARBA00022862"/>
    </source>
</evidence>
<dbReference type="CDD" id="cd02970">
    <property type="entry name" value="PRX_like2"/>
    <property type="match status" value="1"/>
</dbReference>
<dbReference type="InterPro" id="IPR050924">
    <property type="entry name" value="Peroxiredoxin_BCP/PrxQ"/>
</dbReference>
<dbReference type="Pfam" id="PF00578">
    <property type="entry name" value="AhpC-TSA"/>
    <property type="match status" value="1"/>
</dbReference>
<evidence type="ECO:0000313" key="14">
    <source>
        <dbReference type="Proteomes" id="UP001595420"/>
    </source>
</evidence>
<evidence type="ECO:0000259" key="12">
    <source>
        <dbReference type="PROSITE" id="PS51352"/>
    </source>
</evidence>
<evidence type="ECO:0000256" key="11">
    <source>
        <dbReference type="ARBA" id="ARBA00049091"/>
    </source>
</evidence>
<dbReference type="Proteomes" id="UP001595420">
    <property type="component" value="Unassembled WGS sequence"/>
</dbReference>
<gene>
    <name evidence="13" type="ORF">ACFOD3_28055</name>
</gene>
<keyword evidence="4" id="KW-0049">Antioxidant</keyword>
<dbReference type="InterPro" id="IPR013766">
    <property type="entry name" value="Thioredoxin_domain"/>
</dbReference>
<comment type="caution">
    <text evidence="13">The sequence shown here is derived from an EMBL/GenBank/DDBJ whole genome shotgun (WGS) entry which is preliminary data.</text>
</comment>
<evidence type="ECO:0000256" key="7">
    <source>
        <dbReference type="ARBA" id="ARBA00023284"/>
    </source>
</evidence>
<keyword evidence="3" id="KW-0575">Peroxidase</keyword>
<protein>
    <recommendedName>
        <fullName evidence="2">thioredoxin-dependent peroxiredoxin</fullName>
        <ecNumber evidence="2">1.11.1.24</ecNumber>
    </recommendedName>
    <alternativeName>
        <fullName evidence="8">Thioredoxin peroxidase</fullName>
    </alternativeName>
    <alternativeName>
        <fullName evidence="10">Thioredoxin-dependent peroxiredoxin Bcp</fullName>
    </alternativeName>
</protein>
<evidence type="ECO:0000313" key="13">
    <source>
        <dbReference type="EMBL" id="MFC3003780.1"/>
    </source>
</evidence>
<keyword evidence="7" id="KW-0676">Redox-active center</keyword>
<name>A0ABV7C6F3_9PROT</name>
<evidence type="ECO:0000256" key="1">
    <source>
        <dbReference type="ARBA" id="ARBA00003330"/>
    </source>
</evidence>
<evidence type="ECO:0000256" key="3">
    <source>
        <dbReference type="ARBA" id="ARBA00022559"/>
    </source>
</evidence>
<evidence type="ECO:0000256" key="8">
    <source>
        <dbReference type="ARBA" id="ARBA00032824"/>
    </source>
</evidence>
<keyword evidence="6" id="KW-1015">Disulfide bond</keyword>
<evidence type="ECO:0000256" key="6">
    <source>
        <dbReference type="ARBA" id="ARBA00023157"/>
    </source>
</evidence>
<feature type="domain" description="Thioredoxin" evidence="12">
    <location>
        <begin position="45"/>
        <end position="219"/>
    </location>
</feature>
<dbReference type="EC" id="1.11.1.24" evidence="2"/>
<dbReference type="EMBL" id="JBHRSB010000015">
    <property type="protein sequence ID" value="MFC3003780.1"/>
    <property type="molecule type" value="Genomic_DNA"/>
</dbReference>
<evidence type="ECO:0000256" key="5">
    <source>
        <dbReference type="ARBA" id="ARBA00023002"/>
    </source>
</evidence>
<comment type="function">
    <text evidence="1">Thiol-specific peroxidase that catalyzes the reduction of hydrogen peroxide and organic hydroperoxides to water and alcohols, respectively. Plays a role in cell protection against oxidative stress by detoxifying peroxides and as sensor of hydrogen peroxide-mediated signaling events.</text>
</comment>
<comment type="similarity">
    <text evidence="9">Belongs to the peroxiredoxin family. BCP/PrxQ subfamily.</text>
</comment>
<keyword evidence="14" id="KW-1185">Reference proteome</keyword>
<sequence length="221" mass="24090">MTETLSEQLESYRAGWRARVPTDRQAVMDGHVAHLAASGIAKTAKQVGDRAPAIQLRDQHDAEFDVASLLTKGAVVVTFYRGGWCPFCNMELKAYQAVLPRLAAAGASLVAISPEKPDDVADTATKNELSFPVLSDIGHTVAKAFGVHYAFTAEVRTVYDGFKLDIPGKNGAPDDWSLPLSATYVIGRDGTILFADTRTDYRERTDPEEVLRLLEHRAAAE</sequence>
<dbReference type="PROSITE" id="PS51352">
    <property type="entry name" value="THIOREDOXIN_2"/>
    <property type="match status" value="1"/>
</dbReference>
<evidence type="ECO:0000256" key="10">
    <source>
        <dbReference type="ARBA" id="ARBA00042639"/>
    </source>
</evidence>
<proteinExistence type="inferred from homology"/>
<dbReference type="InterPro" id="IPR000866">
    <property type="entry name" value="AhpC/TSA"/>
</dbReference>
<comment type="catalytic activity">
    <reaction evidence="11">
        <text>a hydroperoxide + [thioredoxin]-dithiol = an alcohol + [thioredoxin]-disulfide + H2O</text>
        <dbReference type="Rhea" id="RHEA:62620"/>
        <dbReference type="Rhea" id="RHEA-COMP:10698"/>
        <dbReference type="Rhea" id="RHEA-COMP:10700"/>
        <dbReference type="ChEBI" id="CHEBI:15377"/>
        <dbReference type="ChEBI" id="CHEBI:29950"/>
        <dbReference type="ChEBI" id="CHEBI:30879"/>
        <dbReference type="ChEBI" id="CHEBI:35924"/>
        <dbReference type="ChEBI" id="CHEBI:50058"/>
        <dbReference type="EC" id="1.11.1.24"/>
    </reaction>
</comment>